<feature type="compositionally biased region" description="Basic and acidic residues" evidence="1">
    <location>
        <begin position="8"/>
        <end position="32"/>
    </location>
</feature>
<evidence type="ECO:0000256" key="1">
    <source>
        <dbReference type="SAM" id="MobiDB-lite"/>
    </source>
</evidence>
<name>A0AAP0KG44_9MAGN</name>
<comment type="caution">
    <text evidence="3">The sequence shown here is derived from an EMBL/GenBank/DDBJ whole genome shotgun (WGS) entry which is preliminary data.</text>
</comment>
<dbReference type="PANTHER" id="PTHR46354">
    <property type="entry name" value="DOG1 DOMAIN-CONTAINING PROTEIN"/>
    <property type="match status" value="1"/>
</dbReference>
<dbReference type="Pfam" id="PF14144">
    <property type="entry name" value="DOG1"/>
    <property type="match status" value="1"/>
</dbReference>
<keyword evidence="4" id="KW-1185">Reference proteome</keyword>
<dbReference type="EMBL" id="JBBNAF010000004">
    <property type="protein sequence ID" value="KAK9150570.1"/>
    <property type="molecule type" value="Genomic_DNA"/>
</dbReference>
<evidence type="ECO:0000259" key="2">
    <source>
        <dbReference type="PROSITE" id="PS51806"/>
    </source>
</evidence>
<dbReference type="GO" id="GO:0006351">
    <property type="term" value="P:DNA-templated transcription"/>
    <property type="evidence" value="ECO:0007669"/>
    <property type="project" value="InterPro"/>
</dbReference>
<accession>A0AAP0KG44</accession>
<reference evidence="3 4" key="1">
    <citation type="submission" date="2024-01" db="EMBL/GenBank/DDBJ databases">
        <title>Genome assemblies of Stephania.</title>
        <authorList>
            <person name="Yang L."/>
        </authorList>
    </citation>
    <scope>NUCLEOTIDE SEQUENCE [LARGE SCALE GENOMIC DNA]</scope>
    <source>
        <strain evidence="3">YNDBR</strain>
        <tissue evidence="3">Leaf</tissue>
    </source>
</reference>
<dbReference type="Proteomes" id="UP001420932">
    <property type="component" value="Unassembled WGS sequence"/>
</dbReference>
<dbReference type="InterPro" id="IPR025422">
    <property type="entry name" value="TGA_domain"/>
</dbReference>
<dbReference type="PROSITE" id="PS51806">
    <property type="entry name" value="DOG1"/>
    <property type="match status" value="1"/>
</dbReference>
<organism evidence="3 4">
    <name type="scientific">Stephania yunnanensis</name>
    <dbReference type="NCBI Taxonomy" id="152371"/>
    <lineage>
        <taxon>Eukaryota</taxon>
        <taxon>Viridiplantae</taxon>
        <taxon>Streptophyta</taxon>
        <taxon>Embryophyta</taxon>
        <taxon>Tracheophyta</taxon>
        <taxon>Spermatophyta</taxon>
        <taxon>Magnoliopsida</taxon>
        <taxon>Ranunculales</taxon>
        <taxon>Menispermaceae</taxon>
        <taxon>Menispermoideae</taxon>
        <taxon>Cissampelideae</taxon>
        <taxon>Stephania</taxon>
    </lineage>
</organism>
<dbReference type="AlphaFoldDB" id="A0AAP0KG44"/>
<feature type="domain" description="DOG1" evidence="2">
    <location>
        <begin position="69"/>
        <end position="296"/>
    </location>
</feature>
<evidence type="ECO:0000313" key="4">
    <source>
        <dbReference type="Proteomes" id="UP001420932"/>
    </source>
</evidence>
<gene>
    <name evidence="3" type="ORF">Syun_008879</name>
</gene>
<feature type="region of interest" description="Disordered" evidence="1">
    <location>
        <begin position="1"/>
        <end position="32"/>
    </location>
</feature>
<dbReference type="PANTHER" id="PTHR46354:SF12">
    <property type="entry name" value="DNA-BINDING PROTEIN-LIKE PROTEIN"/>
    <property type="match status" value="1"/>
</dbReference>
<dbReference type="GO" id="GO:0043565">
    <property type="term" value="F:sequence-specific DNA binding"/>
    <property type="evidence" value="ECO:0007669"/>
    <property type="project" value="InterPro"/>
</dbReference>
<dbReference type="InterPro" id="IPR051886">
    <property type="entry name" value="Seed_Dev/Stress_Resp_Reg"/>
</dbReference>
<protein>
    <recommendedName>
        <fullName evidence="2">DOG1 domain-containing protein</fullName>
    </recommendedName>
</protein>
<proteinExistence type="predicted"/>
<evidence type="ECO:0000313" key="3">
    <source>
        <dbReference type="EMBL" id="KAK9150570.1"/>
    </source>
</evidence>
<sequence length="302" mass="34557">MTETTATKQRDPRVTARPEIPERAAESETERRELRAKKEIDLGVLDGTIERDLGYQVQTILLELVNSQQMNFGQFYEIWLQQLHGLLKELASAPKPPSSPDHHSYLGHLVHRVISHYEDYYRVKSHSACTPQVGVFYIFSAPWLSSLERSLHWVAGWRPTTIFHLLYTETSARFEARLLDFLHGLRTGDLGDLSPSQLSRVSDLQCFTVSEENVITDQLGLWQESACDLVSLSRVDEDDPETQRLLLILKNADDLRLRTMKKVVEILTPQQAVEFLIAAAELQFGVRGWGLDKDQDRENRSS</sequence>